<gene>
    <name evidence="2" type="ORF">QBC37DRAFT_367468</name>
</gene>
<dbReference type="Proteomes" id="UP001301769">
    <property type="component" value="Unassembled WGS sequence"/>
</dbReference>
<name>A0AAN7BDK0_9PEZI</name>
<evidence type="ECO:0000259" key="1">
    <source>
        <dbReference type="PROSITE" id="PS51186"/>
    </source>
</evidence>
<dbReference type="PANTHER" id="PTHR43233">
    <property type="entry name" value="FAMILY N-ACETYLTRANSFERASE, PUTATIVE (AFU_ORTHOLOGUE AFUA_6G03350)-RELATED"/>
    <property type="match status" value="1"/>
</dbReference>
<dbReference type="SUPFAM" id="SSF55729">
    <property type="entry name" value="Acyl-CoA N-acyltransferases (Nat)"/>
    <property type="match status" value="1"/>
</dbReference>
<evidence type="ECO:0000313" key="2">
    <source>
        <dbReference type="EMBL" id="KAK4219864.1"/>
    </source>
</evidence>
<sequence length="195" mass="21935">MAAPPTFSKGDFSRDREVKGSFRDWIDVPIRDKSGERSSTTKKRYCVTDSPDHIDLDALEAAFASPLVWWAGPPSSREQLEALVQNSYCFGLHLDTEMVGFARLVTDYVTFAYLTDVYVLEEHQGHGLGRSMMECIHGVLEKWPDLRRGLLITNGGSGAEGTYRKVFGAVDIRERPAKEGIGELIAMEWRYEKGK</sequence>
<dbReference type="PROSITE" id="PS51186">
    <property type="entry name" value="GNAT"/>
    <property type="match status" value="1"/>
</dbReference>
<reference evidence="2" key="1">
    <citation type="journal article" date="2023" name="Mol. Phylogenet. Evol.">
        <title>Genome-scale phylogeny and comparative genomics of the fungal order Sordariales.</title>
        <authorList>
            <person name="Hensen N."/>
            <person name="Bonometti L."/>
            <person name="Westerberg I."/>
            <person name="Brannstrom I.O."/>
            <person name="Guillou S."/>
            <person name="Cros-Aarteil S."/>
            <person name="Calhoun S."/>
            <person name="Haridas S."/>
            <person name="Kuo A."/>
            <person name="Mondo S."/>
            <person name="Pangilinan J."/>
            <person name="Riley R."/>
            <person name="LaButti K."/>
            <person name="Andreopoulos B."/>
            <person name="Lipzen A."/>
            <person name="Chen C."/>
            <person name="Yan M."/>
            <person name="Daum C."/>
            <person name="Ng V."/>
            <person name="Clum A."/>
            <person name="Steindorff A."/>
            <person name="Ohm R.A."/>
            <person name="Martin F."/>
            <person name="Silar P."/>
            <person name="Natvig D.O."/>
            <person name="Lalanne C."/>
            <person name="Gautier V."/>
            <person name="Ament-Velasquez S.L."/>
            <person name="Kruys A."/>
            <person name="Hutchinson M.I."/>
            <person name="Powell A.J."/>
            <person name="Barry K."/>
            <person name="Miller A.N."/>
            <person name="Grigoriev I.V."/>
            <person name="Debuchy R."/>
            <person name="Gladieux P."/>
            <person name="Hiltunen Thoren M."/>
            <person name="Johannesson H."/>
        </authorList>
    </citation>
    <scope>NUCLEOTIDE SEQUENCE</scope>
    <source>
        <strain evidence="2">PSN293</strain>
    </source>
</reference>
<evidence type="ECO:0000313" key="3">
    <source>
        <dbReference type="Proteomes" id="UP001301769"/>
    </source>
</evidence>
<dbReference type="InterPro" id="IPR053144">
    <property type="entry name" value="Acetyltransferase_Butenolide"/>
</dbReference>
<dbReference type="EMBL" id="MU858046">
    <property type="protein sequence ID" value="KAK4219864.1"/>
    <property type="molecule type" value="Genomic_DNA"/>
</dbReference>
<dbReference type="CDD" id="cd04301">
    <property type="entry name" value="NAT_SF"/>
    <property type="match status" value="1"/>
</dbReference>
<dbReference type="AlphaFoldDB" id="A0AAN7BDK0"/>
<comment type="caution">
    <text evidence="2">The sequence shown here is derived from an EMBL/GenBank/DDBJ whole genome shotgun (WGS) entry which is preliminary data.</text>
</comment>
<dbReference type="PANTHER" id="PTHR43233:SF1">
    <property type="entry name" value="FAMILY N-ACETYLTRANSFERASE, PUTATIVE (AFU_ORTHOLOGUE AFUA_6G03350)-RELATED"/>
    <property type="match status" value="1"/>
</dbReference>
<dbReference type="InterPro" id="IPR016181">
    <property type="entry name" value="Acyl_CoA_acyltransferase"/>
</dbReference>
<dbReference type="Pfam" id="PF00583">
    <property type="entry name" value="Acetyltransf_1"/>
    <property type="match status" value="1"/>
</dbReference>
<dbReference type="Gene3D" id="3.40.630.30">
    <property type="match status" value="1"/>
</dbReference>
<keyword evidence="3" id="KW-1185">Reference proteome</keyword>
<accession>A0AAN7BDK0</accession>
<dbReference type="InterPro" id="IPR000182">
    <property type="entry name" value="GNAT_dom"/>
</dbReference>
<feature type="domain" description="N-acetyltransferase" evidence="1">
    <location>
        <begin position="46"/>
        <end position="192"/>
    </location>
</feature>
<reference evidence="2" key="2">
    <citation type="submission" date="2023-05" db="EMBL/GenBank/DDBJ databases">
        <authorList>
            <consortium name="Lawrence Berkeley National Laboratory"/>
            <person name="Steindorff A."/>
            <person name="Hensen N."/>
            <person name="Bonometti L."/>
            <person name="Westerberg I."/>
            <person name="Brannstrom I.O."/>
            <person name="Guillou S."/>
            <person name="Cros-Aarteil S."/>
            <person name="Calhoun S."/>
            <person name="Haridas S."/>
            <person name="Kuo A."/>
            <person name="Mondo S."/>
            <person name="Pangilinan J."/>
            <person name="Riley R."/>
            <person name="Labutti K."/>
            <person name="Andreopoulos B."/>
            <person name="Lipzen A."/>
            <person name="Chen C."/>
            <person name="Yanf M."/>
            <person name="Daum C."/>
            <person name="Ng V."/>
            <person name="Clum A."/>
            <person name="Ohm R."/>
            <person name="Martin F."/>
            <person name="Silar P."/>
            <person name="Natvig D."/>
            <person name="Lalanne C."/>
            <person name="Gautier V."/>
            <person name="Ament-Velasquez S.L."/>
            <person name="Kruys A."/>
            <person name="Hutchinson M.I."/>
            <person name="Powell A.J."/>
            <person name="Barry K."/>
            <person name="Miller A.N."/>
            <person name="Grigoriev I.V."/>
            <person name="Debuchy R."/>
            <person name="Gladieux P."/>
            <person name="Thoren M.H."/>
            <person name="Johannesson H."/>
        </authorList>
    </citation>
    <scope>NUCLEOTIDE SEQUENCE</scope>
    <source>
        <strain evidence="2">PSN293</strain>
    </source>
</reference>
<protein>
    <recommendedName>
        <fullName evidence="1">N-acetyltransferase domain-containing protein</fullName>
    </recommendedName>
</protein>
<proteinExistence type="predicted"/>
<organism evidence="2 3">
    <name type="scientific">Rhypophila decipiens</name>
    <dbReference type="NCBI Taxonomy" id="261697"/>
    <lineage>
        <taxon>Eukaryota</taxon>
        <taxon>Fungi</taxon>
        <taxon>Dikarya</taxon>
        <taxon>Ascomycota</taxon>
        <taxon>Pezizomycotina</taxon>
        <taxon>Sordariomycetes</taxon>
        <taxon>Sordariomycetidae</taxon>
        <taxon>Sordariales</taxon>
        <taxon>Naviculisporaceae</taxon>
        <taxon>Rhypophila</taxon>
    </lineage>
</organism>
<dbReference type="GO" id="GO:0016747">
    <property type="term" value="F:acyltransferase activity, transferring groups other than amino-acyl groups"/>
    <property type="evidence" value="ECO:0007669"/>
    <property type="project" value="InterPro"/>
</dbReference>